<keyword evidence="4" id="KW-1185">Reference proteome</keyword>
<name>A0A1D1V2Q1_RAMVA</name>
<protein>
    <recommendedName>
        <fullName evidence="2">BMERB domain-containing protein</fullName>
    </recommendedName>
</protein>
<feature type="domain" description="BMERB" evidence="2">
    <location>
        <begin position="271"/>
        <end position="332"/>
    </location>
</feature>
<feature type="region of interest" description="Disordered" evidence="1">
    <location>
        <begin position="1"/>
        <end position="269"/>
    </location>
</feature>
<comment type="caution">
    <text evidence="3">The sequence shown here is derived from an EMBL/GenBank/DDBJ whole genome shotgun (WGS) entry which is preliminary data.</text>
</comment>
<dbReference type="Pfam" id="PF12130">
    <property type="entry name" value="bMERB_dom"/>
    <property type="match status" value="1"/>
</dbReference>
<feature type="region of interest" description="Disordered" evidence="1">
    <location>
        <begin position="321"/>
        <end position="349"/>
    </location>
</feature>
<dbReference type="OrthoDB" id="10659507at2759"/>
<organism evidence="3 4">
    <name type="scientific">Ramazzottius varieornatus</name>
    <name type="common">Water bear</name>
    <name type="synonym">Tardigrade</name>
    <dbReference type="NCBI Taxonomy" id="947166"/>
    <lineage>
        <taxon>Eukaryota</taxon>
        <taxon>Metazoa</taxon>
        <taxon>Ecdysozoa</taxon>
        <taxon>Tardigrada</taxon>
        <taxon>Eutardigrada</taxon>
        <taxon>Parachela</taxon>
        <taxon>Hypsibioidea</taxon>
        <taxon>Ramazzottiidae</taxon>
        <taxon>Ramazzottius</taxon>
    </lineage>
</organism>
<evidence type="ECO:0000313" key="4">
    <source>
        <dbReference type="Proteomes" id="UP000186922"/>
    </source>
</evidence>
<sequence>MTTTNYPVEKNPFDDEEDDDANNPFRSDDDDEESVQQIQKRHDVHGSDPFPAIVQRASDEQALFPITGRASSVSPEQETKPSSVKPSPLPRRSLNVSSDGNETSSSASYRSRTSQTDGPNDGQPIKKDSERPSSAFCPTPSPKVKRKAPSVPVVVTSSRTSLNTSPLPAPTSPSPGGRSKKTAPLPPPARRRVDSANERRKSSTDAETSGMGESLRNMRIGSNFSTSSLHSRRDSTASSLSIPRSDAATPDDRSLAEQASDTEDLERHYNELMESLKTEHHNIESELRDLIAIPAKLKTTKQAAREEKLVKDLMENVRKRNELEEETDDHETQHTLGLEGPTKKMKKKRHFRLKKLLGVKK</sequence>
<gene>
    <name evidence="3" type="primary">RvY_06053-1</name>
    <name evidence="3" type="synonym">RvY_06053.1</name>
    <name evidence="3" type="ORF">RvY_06053</name>
</gene>
<dbReference type="InterPro" id="IPR022735">
    <property type="entry name" value="bMERB_dom"/>
</dbReference>
<proteinExistence type="predicted"/>
<dbReference type="EMBL" id="BDGG01000002">
    <property type="protein sequence ID" value="GAU94242.1"/>
    <property type="molecule type" value="Genomic_DNA"/>
</dbReference>
<reference evidence="3 4" key="1">
    <citation type="journal article" date="2016" name="Nat. Commun.">
        <title>Extremotolerant tardigrade genome and improved radiotolerance of human cultured cells by tardigrade-unique protein.</title>
        <authorList>
            <person name="Hashimoto T."/>
            <person name="Horikawa D.D."/>
            <person name="Saito Y."/>
            <person name="Kuwahara H."/>
            <person name="Kozuka-Hata H."/>
            <person name="Shin-I T."/>
            <person name="Minakuchi Y."/>
            <person name="Ohishi K."/>
            <person name="Motoyama A."/>
            <person name="Aizu T."/>
            <person name="Enomoto A."/>
            <person name="Kondo K."/>
            <person name="Tanaka S."/>
            <person name="Hara Y."/>
            <person name="Koshikawa S."/>
            <person name="Sagara H."/>
            <person name="Miura T."/>
            <person name="Yokobori S."/>
            <person name="Miyagawa K."/>
            <person name="Suzuki Y."/>
            <person name="Kubo T."/>
            <person name="Oyama M."/>
            <person name="Kohara Y."/>
            <person name="Fujiyama A."/>
            <person name="Arakawa K."/>
            <person name="Katayama T."/>
            <person name="Toyoda A."/>
            <person name="Kunieda T."/>
        </authorList>
    </citation>
    <scope>NUCLEOTIDE SEQUENCE [LARGE SCALE GENOMIC DNA]</scope>
    <source>
        <strain evidence="3 4">YOKOZUNA-1</strain>
    </source>
</reference>
<dbReference type="Proteomes" id="UP000186922">
    <property type="component" value="Unassembled WGS sequence"/>
</dbReference>
<feature type="compositionally biased region" description="Basic and acidic residues" evidence="1">
    <location>
        <begin position="191"/>
        <end position="204"/>
    </location>
</feature>
<evidence type="ECO:0000256" key="1">
    <source>
        <dbReference type="SAM" id="MobiDB-lite"/>
    </source>
</evidence>
<accession>A0A1D1V2Q1</accession>
<feature type="compositionally biased region" description="Low complexity" evidence="1">
    <location>
        <begin position="103"/>
        <end position="114"/>
    </location>
</feature>
<evidence type="ECO:0000313" key="3">
    <source>
        <dbReference type="EMBL" id="GAU94242.1"/>
    </source>
</evidence>
<feature type="compositionally biased region" description="Polar residues" evidence="1">
    <location>
        <begin position="220"/>
        <end position="229"/>
    </location>
</feature>
<dbReference type="AlphaFoldDB" id="A0A1D1V2Q1"/>
<feature type="compositionally biased region" description="Low complexity" evidence="1">
    <location>
        <begin position="149"/>
        <end position="166"/>
    </location>
</feature>
<evidence type="ECO:0000259" key="2">
    <source>
        <dbReference type="Pfam" id="PF12130"/>
    </source>
</evidence>
<feature type="compositionally biased region" description="Polar residues" evidence="1">
    <location>
        <begin position="69"/>
        <end position="85"/>
    </location>
</feature>